<accession>A0ABN9MMK6</accession>
<feature type="domain" description="C2H2-type" evidence="10">
    <location>
        <begin position="533"/>
        <end position="560"/>
    </location>
</feature>
<reference evidence="11" key="1">
    <citation type="submission" date="2023-07" db="EMBL/GenBank/DDBJ databases">
        <authorList>
            <person name="Stuckert A."/>
        </authorList>
    </citation>
    <scope>NUCLEOTIDE SEQUENCE</scope>
</reference>
<sequence>MNVAKYREILDENLFQSALDLRLGQRFTFQQENDPKHTAKITNQDGVQSDYIIVKKHGDSTTLGDTDASEMSSASMAMPQIKLDHQMLKNMLNVANKIIHVVKEELSGTSGFLESSREGNNPHIDNHQISEHLTNLVNLVNKMSKDKSQVIGKISNHTLELIYLLIGEDYIVVKKYNDSTTDSSTSTVSEEDPSLVISERNKAKKVLALANKIITILTDRMPVRHEDIEVYSTMEEYLKGYREFFKDGLMCNDQSQKAPDDKLNIKNSLDEYNMGSVGVDSVKEESTSIRPDISSLPTQAKVSKRKSKPVRLLHNEFSPRKEKPLPFHTVKKQEIFYEASLTNDNKQIESKVQKNDYVNVSNNGSFDNAYKSVNGLSDPSTHEHKQTSDLIIPVVKEEDFSEDSEIGPSEFCMNPTQGKPYVCVLCGKNFTKKSHLVTHRRVHTGEKPYACLDCGKRFTSNSTLVDHQRIHRGEKPFVCTDCGKSFTKNSNLIDHQRTHTGEKPFTCITCGKSFARSSNLVEHQKIHTGEKSFVCSECGKGFSRSSSLAEHQKIHTGGESYICSECGQCFTKNSSLVRHQSIHTGEKPFICFECGKSFSNSSNLVRHQITHTGEKPFTCPICGRNFNQNSNLISHQKTHRDKAVEVH</sequence>
<name>A0ABN9MMK6_9NEOB</name>
<evidence type="ECO:0000256" key="2">
    <source>
        <dbReference type="ARBA" id="ARBA00022723"/>
    </source>
</evidence>
<feature type="domain" description="C2H2-type" evidence="10">
    <location>
        <begin position="477"/>
        <end position="504"/>
    </location>
</feature>
<keyword evidence="4 9" id="KW-0863">Zinc-finger</keyword>
<evidence type="ECO:0000256" key="5">
    <source>
        <dbReference type="ARBA" id="ARBA00022833"/>
    </source>
</evidence>
<evidence type="ECO:0000313" key="12">
    <source>
        <dbReference type="Proteomes" id="UP001176940"/>
    </source>
</evidence>
<keyword evidence="2" id="KW-0479">Metal-binding</keyword>
<dbReference type="Gene3D" id="3.30.420.10">
    <property type="entry name" value="Ribonuclease H-like superfamily/Ribonuclease H"/>
    <property type="match status" value="1"/>
</dbReference>
<keyword evidence="8" id="KW-0539">Nucleus</keyword>
<dbReference type="PROSITE" id="PS50157">
    <property type="entry name" value="ZINC_FINGER_C2H2_2"/>
    <property type="match status" value="8"/>
</dbReference>
<keyword evidence="3" id="KW-0677">Repeat</keyword>
<dbReference type="InterPro" id="IPR013087">
    <property type="entry name" value="Znf_C2H2_type"/>
</dbReference>
<dbReference type="EMBL" id="CAUEEQ010078777">
    <property type="protein sequence ID" value="CAJ0967975.1"/>
    <property type="molecule type" value="Genomic_DNA"/>
</dbReference>
<dbReference type="PANTHER" id="PTHR24394">
    <property type="entry name" value="ZINC FINGER PROTEIN"/>
    <property type="match status" value="1"/>
</dbReference>
<dbReference type="InterPro" id="IPR036397">
    <property type="entry name" value="RNaseH_sf"/>
</dbReference>
<comment type="subcellular location">
    <subcellularLocation>
        <location evidence="1">Nucleus</location>
    </subcellularLocation>
</comment>
<evidence type="ECO:0000256" key="6">
    <source>
        <dbReference type="ARBA" id="ARBA00023015"/>
    </source>
</evidence>
<keyword evidence="6" id="KW-0805">Transcription regulation</keyword>
<dbReference type="Proteomes" id="UP001176940">
    <property type="component" value="Unassembled WGS sequence"/>
</dbReference>
<evidence type="ECO:0000259" key="10">
    <source>
        <dbReference type="PROSITE" id="PS50157"/>
    </source>
</evidence>
<dbReference type="SMART" id="SM00355">
    <property type="entry name" value="ZnF_C2H2"/>
    <property type="match status" value="8"/>
</dbReference>
<feature type="domain" description="C2H2-type" evidence="10">
    <location>
        <begin position="505"/>
        <end position="532"/>
    </location>
</feature>
<dbReference type="Gene3D" id="3.30.160.60">
    <property type="entry name" value="Classic Zinc Finger"/>
    <property type="match status" value="8"/>
</dbReference>
<dbReference type="PROSITE" id="PS00028">
    <property type="entry name" value="ZINC_FINGER_C2H2_1"/>
    <property type="match status" value="8"/>
</dbReference>
<evidence type="ECO:0000256" key="8">
    <source>
        <dbReference type="ARBA" id="ARBA00023242"/>
    </source>
</evidence>
<feature type="domain" description="C2H2-type" evidence="10">
    <location>
        <begin position="421"/>
        <end position="448"/>
    </location>
</feature>
<protein>
    <recommendedName>
        <fullName evidence="10">C2H2-type domain-containing protein</fullName>
    </recommendedName>
</protein>
<keyword evidence="5" id="KW-0862">Zinc</keyword>
<feature type="domain" description="C2H2-type" evidence="10">
    <location>
        <begin position="589"/>
        <end position="616"/>
    </location>
</feature>
<evidence type="ECO:0000256" key="3">
    <source>
        <dbReference type="ARBA" id="ARBA00022737"/>
    </source>
</evidence>
<feature type="domain" description="C2H2-type" evidence="10">
    <location>
        <begin position="617"/>
        <end position="644"/>
    </location>
</feature>
<evidence type="ECO:0000256" key="7">
    <source>
        <dbReference type="ARBA" id="ARBA00023163"/>
    </source>
</evidence>
<keyword evidence="12" id="KW-1185">Reference proteome</keyword>
<feature type="domain" description="C2H2-type" evidence="10">
    <location>
        <begin position="561"/>
        <end position="588"/>
    </location>
</feature>
<proteinExistence type="predicted"/>
<dbReference type="Pfam" id="PF00096">
    <property type="entry name" value="zf-C2H2"/>
    <property type="match status" value="8"/>
</dbReference>
<organism evidence="11 12">
    <name type="scientific">Ranitomeya imitator</name>
    <name type="common">mimic poison frog</name>
    <dbReference type="NCBI Taxonomy" id="111125"/>
    <lineage>
        <taxon>Eukaryota</taxon>
        <taxon>Metazoa</taxon>
        <taxon>Chordata</taxon>
        <taxon>Craniata</taxon>
        <taxon>Vertebrata</taxon>
        <taxon>Euteleostomi</taxon>
        <taxon>Amphibia</taxon>
        <taxon>Batrachia</taxon>
        <taxon>Anura</taxon>
        <taxon>Neobatrachia</taxon>
        <taxon>Hyloidea</taxon>
        <taxon>Dendrobatidae</taxon>
        <taxon>Dendrobatinae</taxon>
        <taxon>Ranitomeya</taxon>
    </lineage>
</organism>
<feature type="domain" description="C2H2-type" evidence="10">
    <location>
        <begin position="449"/>
        <end position="476"/>
    </location>
</feature>
<gene>
    <name evidence="11" type="ORF">RIMI_LOCUS22667579</name>
</gene>
<comment type="caution">
    <text evidence="11">The sequence shown here is derived from an EMBL/GenBank/DDBJ whole genome shotgun (WGS) entry which is preliminary data.</text>
</comment>
<evidence type="ECO:0000313" key="11">
    <source>
        <dbReference type="EMBL" id="CAJ0967975.1"/>
    </source>
</evidence>
<keyword evidence="7" id="KW-0804">Transcription</keyword>
<evidence type="ECO:0000256" key="9">
    <source>
        <dbReference type="PROSITE-ProRule" id="PRU00042"/>
    </source>
</evidence>
<dbReference type="InterPro" id="IPR036236">
    <property type="entry name" value="Znf_C2H2_sf"/>
</dbReference>
<evidence type="ECO:0000256" key="4">
    <source>
        <dbReference type="ARBA" id="ARBA00022771"/>
    </source>
</evidence>
<dbReference type="SUPFAM" id="SSF57667">
    <property type="entry name" value="beta-beta-alpha zinc fingers"/>
    <property type="match status" value="4"/>
</dbReference>
<evidence type="ECO:0000256" key="1">
    <source>
        <dbReference type="ARBA" id="ARBA00004123"/>
    </source>
</evidence>
<dbReference type="PANTHER" id="PTHR24394:SF48">
    <property type="entry name" value="ZINC FINGER PROTEIN 771"/>
    <property type="match status" value="1"/>
</dbReference>